<proteinExistence type="predicted"/>
<organism evidence="1 2">
    <name type="scientific">Bradyrhizobium diazoefficiens</name>
    <dbReference type="NCBI Taxonomy" id="1355477"/>
    <lineage>
        <taxon>Bacteria</taxon>
        <taxon>Pseudomonadati</taxon>
        <taxon>Pseudomonadota</taxon>
        <taxon>Alphaproteobacteria</taxon>
        <taxon>Hyphomicrobiales</taxon>
        <taxon>Nitrobacteraceae</taxon>
        <taxon>Bradyrhizobium</taxon>
    </lineage>
</organism>
<reference evidence="1 2" key="1">
    <citation type="submission" date="2014-11" db="EMBL/GenBank/DDBJ databases">
        <title>Symbiosis island explosion on the genome of extra-slow-growing strains of soybean bradyrhizobia with massive insertion sequences.</title>
        <authorList>
            <person name="Iida T."/>
            <person name="Minamisawa K."/>
        </authorList>
    </citation>
    <scope>NUCLEOTIDE SEQUENCE [LARGE SCALE GENOMIC DNA]</scope>
    <source>
        <strain evidence="1 2">NK6</strain>
    </source>
</reference>
<accession>A0A0E4BQG4</accession>
<evidence type="ECO:0000313" key="2">
    <source>
        <dbReference type="Proteomes" id="UP000063308"/>
    </source>
</evidence>
<dbReference type="EMBL" id="AP014685">
    <property type="protein sequence ID" value="BAR57401.1"/>
    <property type="molecule type" value="Genomic_DNA"/>
</dbReference>
<sequence length="31" mass="3251">MGTLRFAHPTALIGPDEADYGAMLPKSDGAF</sequence>
<name>A0A0E4BQG4_9BRAD</name>
<evidence type="ECO:0000313" key="1">
    <source>
        <dbReference type="EMBL" id="BAR57401.1"/>
    </source>
</evidence>
<protein>
    <submittedName>
        <fullName evidence="1">Uncharacterized protein</fullName>
    </submittedName>
</protein>
<gene>
    <name evidence="1" type="ORF">NK6_4232</name>
</gene>
<dbReference type="Proteomes" id="UP000063308">
    <property type="component" value="Chromosome"/>
</dbReference>
<dbReference type="AlphaFoldDB" id="A0A0E4BQG4"/>